<dbReference type="STRING" id="1658172.A0A1B7NWT3"/>
<dbReference type="OrthoDB" id="4167490at2759"/>
<evidence type="ECO:0000313" key="1">
    <source>
        <dbReference type="EMBL" id="OAX81077.1"/>
    </source>
</evidence>
<accession>A0A1B7NWT3</accession>
<keyword evidence="2" id="KW-1185">Reference proteome</keyword>
<gene>
    <name evidence="1" type="ORF">ACJ72_04581</name>
</gene>
<sequence>MPDRGLTPIRVRGKRHRDLGTLKAQTQANNEYISCHLSTKRIKRKFREQVLPSRYDLKAVKAVKVDGAKICNLEALPAELIEKIFLDSLELNLARASPRFGAILSRKRIYKILTFLAFFNDSKPNDNTGSDYISKIVRPLTYGSLSISAQVSLQKDVLSCRWFNLPLLKECQRDMFSAALQKFVYGPEPCGIEIVLDPKARDALNNHLDEDPVHWNTTLKVTGSCNKSGDLHISCTTIAFTSETAATVQFLPVAVRAIPDKFFDQPWKFRLLHHLLLFTPYGFMPNAPKYNNALPPLPLLDISRERIQDCIYHAIMQKNIWILTEFLAWDERAHREVRKTRSYGYEIRGDYFIAAVKQSENPGLLQVLLRAHAESIPYDDPDITAWALRQKNHKFGQWLLRYMIEVPARRRDGHPLFSGGWALRQERGGGHDFPDDPDCYVWWDDFEKYVKNRLPTGQMG</sequence>
<dbReference type="Proteomes" id="UP000091918">
    <property type="component" value="Unassembled WGS sequence"/>
</dbReference>
<protein>
    <submittedName>
        <fullName evidence="1">Uncharacterized protein</fullName>
    </submittedName>
</protein>
<organism evidence="1 2">
    <name type="scientific">Emergomyces africanus</name>
    <dbReference type="NCBI Taxonomy" id="1955775"/>
    <lineage>
        <taxon>Eukaryota</taxon>
        <taxon>Fungi</taxon>
        <taxon>Dikarya</taxon>
        <taxon>Ascomycota</taxon>
        <taxon>Pezizomycotina</taxon>
        <taxon>Eurotiomycetes</taxon>
        <taxon>Eurotiomycetidae</taxon>
        <taxon>Onygenales</taxon>
        <taxon>Ajellomycetaceae</taxon>
        <taxon>Emergomyces</taxon>
    </lineage>
</organism>
<proteinExistence type="predicted"/>
<reference evidence="1 2" key="1">
    <citation type="submission" date="2015-07" db="EMBL/GenBank/DDBJ databases">
        <title>Emmonsia species relationships and genome sequence.</title>
        <authorList>
            <person name="Cuomo C.A."/>
            <person name="Schwartz I.S."/>
            <person name="Kenyon C."/>
            <person name="de Hoog G.S."/>
            <person name="Govender N.P."/>
            <person name="Botha A."/>
            <person name="Moreno L."/>
            <person name="de Vries M."/>
            <person name="Munoz J.F."/>
            <person name="Stielow J.B."/>
        </authorList>
    </citation>
    <scope>NUCLEOTIDE SEQUENCE [LARGE SCALE GENOMIC DNA]</scope>
    <source>
        <strain evidence="1 2">CBS 136260</strain>
    </source>
</reference>
<dbReference type="AlphaFoldDB" id="A0A1B7NWT3"/>
<name>A0A1B7NWT3_9EURO</name>
<comment type="caution">
    <text evidence="1">The sequence shown here is derived from an EMBL/GenBank/DDBJ whole genome shotgun (WGS) entry which is preliminary data.</text>
</comment>
<evidence type="ECO:0000313" key="2">
    <source>
        <dbReference type="Proteomes" id="UP000091918"/>
    </source>
</evidence>
<dbReference type="EMBL" id="LGUA01000552">
    <property type="protein sequence ID" value="OAX81077.1"/>
    <property type="molecule type" value="Genomic_DNA"/>
</dbReference>